<dbReference type="Proteomes" id="UP000064137">
    <property type="component" value="Chromosome"/>
</dbReference>
<proteinExistence type="predicted"/>
<dbReference type="OrthoDB" id="6149796at2"/>
<dbReference type="EMBL" id="CP013987">
    <property type="protein sequence ID" value="ALZ85776.1"/>
    <property type="molecule type" value="Genomic_DNA"/>
</dbReference>
<reference evidence="1 2" key="1">
    <citation type="submission" date="2016-01" db="EMBL/GenBank/DDBJ databases">
        <title>Annotation of Pseudomonas oryzihabitans USDA-ARS-USMARC-56511.</title>
        <authorList>
            <person name="Harhay G.P."/>
            <person name="Harhay D.M."/>
            <person name="Smith T.P.L."/>
            <person name="Bono J.L."/>
            <person name="Heaton M.P."/>
            <person name="Clawson M.L."/>
            <person name="Chitko-Mckown C.G."/>
            <person name="Capik S.F."/>
            <person name="DeDonder K.D."/>
            <person name="Apley M.D."/>
            <person name="Lubbers B.V."/>
            <person name="White B.J."/>
            <person name="Larson R.L."/>
        </authorList>
    </citation>
    <scope>NUCLEOTIDE SEQUENCE [LARGE SCALE GENOMIC DNA]</scope>
    <source>
        <strain evidence="1 2">USDA-ARS-USMARC-56511</strain>
    </source>
</reference>
<dbReference type="SUPFAM" id="SSF53067">
    <property type="entry name" value="Actin-like ATPase domain"/>
    <property type="match status" value="1"/>
</dbReference>
<sequence length="388" mass="42498">MHASPLFGRLLPLIRRDFSPARTGDRLLLRTRHPGPPGPDNPVMTAHLQDDQLQAMAVLPAAAQPVTLLLHGEECSLFDVAAPKGLRPHEWGLLLEDQLLEDASGQHLVCLGRAPGRLRLLALDRALLDAWREHCAAVGWSVAACWVDFQFLPEPSAGGGIGLRLGDSLRFKTRTDDREVWLTWPAALEGNLPPALAALIDAGPAASAERLWPDAVAGSAPQDLWPRQGQRRRRPSLGLPRPLLLGMAAAAGLALLHLGVQQVQHGRLARLDRDVVAQRLGLASDRLDGGRAERELQLASRAQRQLEGQWRLWQRLSGPLGAALGAQPGWRLVEWALDEQGIRVVLDGPASLDKALRTRLGQEFDTLQWQRQAGRLTLRLASPVEKRP</sequence>
<dbReference type="Gene3D" id="3.30.420.380">
    <property type="match status" value="1"/>
</dbReference>
<organism evidence="1 2">
    <name type="scientific">Pseudomonas oryzihabitans</name>
    <dbReference type="NCBI Taxonomy" id="47885"/>
    <lineage>
        <taxon>Bacteria</taxon>
        <taxon>Pseudomonadati</taxon>
        <taxon>Pseudomonadota</taxon>
        <taxon>Gammaproteobacteria</taxon>
        <taxon>Pseudomonadales</taxon>
        <taxon>Pseudomonadaceae</taxon>
        <taxon>Pseudomonas</taxon>
    </lineage>
</organism>
<dbReference type="AlphaFoldDB" id="A0A0U4VRB0"/>
<evidence type="ECO:0000313" key="2">
    <source>
        <dbReference type="Proteomes" id="UP000064137"/>
    </source>
</evidence>
<evidence type="ECO:0000313" key="1">
    <source>
        <dbReference type="EMBL" id="ALZ85776.1"/>
    </source>
</evidence>
<gene>
    <name evidence="1" type="ORF">APT59_16770</name>
</gene>
<dbReference type="KEGG" id="por:APT59_16770"/>
<accession>A0A0U4VRB0</accession>
<dbReference type="InterPro" id="IPR043129">
    <property type="entry name" value="ATPase_NBD"/>
</dbReference>
<protein>
    <submittedName>
        <fullName evidence="1">General secretion pathway protein GspL</fullName>
    </submittedName>
</protein>
<dbReference type="RefSeq" id="WP_059315895.1">
    <property type="nucleotide sequence ID" value="NZ_CP013987.1"/>
</dbReference>
<name>A0A0U4VRB0_9PSED</name>